<protein>
    <recommendedName>
        <fullName evidence="1">C2 domain-containing protein</fullName>
    </recommendedName>
</protein>
<dbReference type="InterPro" id="IPR000008">
    <property type="entry name" value="C2_dom"/>
</dbReference>
<dbReference type="Proteomes" id="UP000077755">
    <property type="component" value="Chromosome 1"/>
</dbReference>
<dbReference type="EMBL" id="CP093343">
    <property type="protein sequence ID" value="WOG81179.1"/>
    <property type="molecule type" value="Genomic_DNA"/>
</dbReference>
<organism evidence="2 3">
    <name type="scientific">Daucus carota subsp. sativus</name>
    <name type="common">Carrot</name>
    <dbReference type="NCBI Taxonomy" id="79200"/>
    <lineage>
        <taxon>Eukaryota</taxon>
        <taxon>Viridiplantae</taxon>
        <taxon>Streptophyta</taxon>
        <taxon>Embryophyta</taxon>
        <taxon>Tracheophyta</taxon>
        <taxon>Spermatophyta</taxon>
        <taxon>Magnoliopsida</taxon>
        <taxon>eudicotyledons</taxon>
        <taxon>Gunneridae</taxon>
        <taxon>Pentapetalae</taxon>
        <taxon>asterids</taxon>
        <taxon>campanulids</taxon>
        <taxon>Apiales</taxon>
        <taxon>Apiaceae</taxon>
        <taxon>Apioideae</taxon>
        <taxon>Scandiceae</taxon>
        <taxon>Daucinae</taxon>
        <taxon>Daucus</taxon>
        <taxon>Daucus sect. Daucus</taxon>
    </lineage>
</organism>
<dbReference type="PANTHER" id="PTHR32246:SF173">
    <property type="entry name" value="C2 DOMAIN-CONTAINING PROTEIN"/>
    <property type="match status" value="1"/>
</dbReference>
<feature type="domain" description="C2" evidence="1">
    <location>
        <begin position="1"/>
        <end position="106"/>
    </location>
</feature>
<dbReference type="Gene3D" id="2.60.40.150">
    <property type="entry name" value="C2 domain"/>
    <property type="match status" value="1"/>
</dbReference>
<dbReference type="PROSITE" id="PS50004">
    <property type="entry name" value="C2"/>
    <property type="match status" value="1"/>
</dbReference>
<gene>
    <name evidence="2" type="ORF">DCAR_0100324</name>
</gene>
<reference evidence="2" key="1">
    <citation type="journal article" date="2016" name="Nat. Genet.">
        <title>A high-quality carrot genome assembly provides new insights into carotenoid accumulation and asterid genome evolution.</title>
        <authorList>
            <person name="Iorizzo M."/>
            <person name="Ellison S."/>
            <person name="Senalik D."/>
            <person name="Zeng P."/>
            <person name="Satapoomin P."/>
            <person name="Huang J."/>
            <person name="Bowman M."/>
            <person name="Iovene M."/>
            <person name="Sanseverino W."/>
            <person name="Cavagnaro P."/>
            <person name="Yildiz M."/>
            <person name="Macko-Podgorni A."/>
            <person name="Moranska E."/>
            <person name="Grzebelus E."/>
            <person name="Grzebelus D."/>
            <person name="Ashrafi H."/>
            <person name="Zheng Z."/>
            <person name="Cheng S."/>
            <person name="Spooner D."/>
            <person name="Van Deynze A."/>
            <person name="Simon P."/>
        </authorList>
    </citation>
    <scope>NUCLEOTIDE SEQUENCE</scope>
    <source>
        <tissue evidence="2">Leaf</tissue>
    </source>
</reference>
<keyword evidence="3" id="KW-1185">Reference proteome</keyword>
<dbReference type="Pfam" id="PF00168">
    <property type="entry name" value="C2"/>
    <property type="match status" value="1"/>
</dbReference>
<sequence>MDGYILNIHSIAAQGLSKASPYYARVSILGDHQITEWTTHVETQGGNNPRWNQQRSIMLNKTNVHRELVYVVVKIFNKRPVLDKCVGQARVPIGQTIDYETQRFALSRSKFQINKAKGAIKLACRIEPLQVTAETQEAHHAQQTAPAATASSSSYQQGGFWYPPPPPPAYYQPMPQQPQRLGLGAIAPLGMMAANIFGASLPDVIPSDFW</sequence>
<dbReference type="PANTHER" id="PTHR32246">
    <property type="entry name" value="INGRESSION PROTEIN FIC1"/>
    <property type="match status" value="1"/>
</dbReference>
<dbReference type="AlphaFoldDB" id="A0AAF1ADV2"/>
<proteinExistence type="predicted"/>
<dbReference type="SMART" id="SM00239">
    <property type="entry name" value="C2"/>
    <property type="match status" value="1"/>
</dbReference>
<evidence type="ECO:0000259" key="1">
    <source>
        <dbReference type="PROSITE" id="PS50004"/>
    </source>
</evidence>
<name>A0AAF1ADV2_DAUCS</name>
<accession>A0AAF1ADV2</accession>
<reference evidence="2" key="2">
    <citation type="submission" date="2022-03" db="EMBL/GenBank/DDBJ databases">
        <title>Draft title - Genomic analysis of global carrot germplasm unveils the trajectory of domestication and the origin of high carotenoid orange carrot.</title>
        <authorList>
            <person name="Iorizzo M."/>
            <person name="Ellison S."/>
            <person name="Senalik D."/>
            <person name="Macko-Podgorni A."/>
            <person name="Grzebelus D."/>
            <person name="Bostan H."/>
            <person name="Rolling W."/>
            <person name="Curaba J."/>
            <person name="Simon P."/>
        </authorList>
    </citation>
    <scope>NUCLEOTIDE SEQUENCE</scope>
    <source>
        <tissue evidence="2">Leaf</tissue>
    </source>
</reference>
<dbReference type="InterPro" id="IPR035892">
    <property type="entry name" value="C2_domain_sf"/>
</dbReference>
<dbReference type="SUPFAM" id="SSF49562">
    <property type="entry name" value="C2 domain (Calcium/lipid-binding domain, CaLB)"/>
    <property type="match status" value="1"/>
</dbReference>
<evidence type="ECO:0000313" key="2">
    <source>
        <dbReference type="EMBL" id="WOG81179.1"/>
    </source>
</evidence>
<evidence type="ECO:0000313" key="3">
    <source>
        <dbReference type="Proteomes" id="UP000077755"/>
    </source>
</evidence>